<keyword evidence="10" id="KW-0915">Sodium</keyword>
<dbReference type="Pfam" id="PF02537">
    <property type="entry name" value="CRCB"/>
    <property type="match status" value="1"/>
</dbReference>
<evidence type="ECO:0000256" key="1">
    <source>
        <dbReference type="ARBA" id="ARBA00004651"/>
    </source>
</evidence>
<keyword evidence="2 10" id="KW-1003">Cell membrane</keyword>
<keyword evidence="5 10" id="KW-0472">Membrane</keyword>
<keyword evidence="12" id="KW-1185">Reference proteome</keyword>
<comment type="subcellular location">
    <subcellularLocation>
        <location evidence="1 10">Cell membrane</location>
        <topology evidence="1 10">Multi-pass membrane protein</topology>
    </subcellularLocation>
</comment>
<dbReference type="GO" id="GO:0046872">
    <property type="term" value="F:metal ion binding"/>
    <property type="evidence" value="ECO:0007669"/>
    <property type="project" value="UniProtKB-KW"/>
</dbReference>
<dbReference type="PANTHER" id="PTHR28259:SF1">
    <property type="entry name" value="FLUORIDE EXPORT PROTEIN 1-RELATED"/>
    <property type="match status" value="1"/>
</dbReference>
<reference evidence="11 12" key="1">
    <citation type="submission" date="2016-10" db="EMBL/GenBank/DDBJ databases">
        <authorList>
            <person name="Cai Z."/>
        </authorList>
    </citation>
    <scope>NUCLEOTIDE SEQUENCE [LARGE SCALE GENOMIC DNA]</scope>
    <source>
        <strain evidence="11 12">CGMCC 1.10826</strain>
    </source>
</reference>
<evidence type="ECO:0000256" key="4">
    <source>
        <dbReference type="ARBA" id="ARBA00022989"/>
    </source>
</evidence>
<feature type="transmembrane region" description="Helical" evidence="10">
    <location>
        <begin position="97"/>
        <end position="122"/>
    </location>
</feature>
<dbReference type="InterPro" id="IPR003691">
    <property type="entry name" value="FluC"/>
</dbReference>
<dbReference type="OrthoDB" id="5148600at2"/>
<evidence type="ECO:0000256" key="7">
    <source>
        <dbReference type="ARBA" id="ARBA00035120"/>
    </source>
</evidence>
<feature type="binding site" evidence="10">
    <location>
        <position position="72"/>
    </location>
    <ligand>
        <name>Na(+)</name>
        <dbReference type="ChEBI" id="CHEBI:29101"/>
        <note>structural</note>
    </ligand>
</feature>
<feature type="binding site" evidence="10">
    <location>
        <position position="75"/>
    </location>
    <ligand>
        <name>Na(+)</name>
        <dbReference type="ChEBI" id="CHEBI:29101"/>
        <note>structural</note>
    </ligand>
</feature>
<dbReference type="Proteomes" id="UP000250222">
    <property type="component" value="Unassembled WGS sequence"/>
</dbReference>
<evidence type="ECO:0000256" key="3">
    <source>
        <dbReference type="ARBA" id="ARBA00022692"/>
    </source>
</evidence>
<dbReference type="EMBL" id="UETB01000009">
    <property type="protein sequence ID" value="SSA43984.1"/>
    <property type="molecule type" value="Genomic_DNA"/>
</dbReference>
<evidence type="ECO:0000256" key="6">
    <source>
        <dbReference type="ARBA" id="ARBA00023303"/>
    </source>
</evidence>
<dbReference type="NCBIfam" id="TIGR00494">
    <property type="entry name" value="crcB"/>
    <property type="match status" value="1"/>
</dbReference>
<dbReference type="PANTHER" id="PTHR28259">
    <property type="entry name" value="FLUORIDE EXPORT PROTEIN 1-RELATED"/>
    <property type="match status" value="1"/>
</dbReference>
<keyword evidence="10" id="KW-0479">Metal-binding</keyword>
<comment type="function">
    <text evidence="9 10">Fluoride-specific ion channel. Important for reducing fluoride concentration in the cell, thus reducing its toxicity.</text>
</comment>
<evidence type="ECO:0000256" key="9">
    <source>
        <dbReference type="ARBA" id="ARBA00049940"/>
    </source>
</evidence>
<dbReference type="GO" id="GO:0062054">
    <property type="term" value="F:fluoride channel activity"/>
    <property type="evidence" value="ECO:0007669"/>
    <property type="project" value="UniProtKB-UniRule"/>
</dbReference>
<dbReference type="GO" id="GO:0140114">
    <property type="term" value="P:cellular detoxification of fluoride"/>
    <property type="evidence" value="ECO:0007669"/>
    <property type="project" value="UniProtKB-UniRule"/>
</dbReference>
<keyword evidence="10" id="KW-0406">Ion transport</keyword>
<accession>A0A2Y9AHQ5</accession>
<keyword evidence="3 10" id="KW-0812">Transmembrane</keyword>
<feature type="transmembrane region" description="Helical" evidence="10">
    <location>
        <begin position="62"/>
        <end position="85"/>
    </location>
</feature>
<comment type="similarity">
    <text evidence="7 10">Belongs to the fluoride channel Fluc/FEX (TC 1.A.43) family.</text>
</comment>
<evidence type="ECO:0000256" key="5">
    <source>
        <dbReference type="ARBA" id="ARBA00023136"/>
    </source>
</evidence>
<comment type="caution">
    <text evidence="10">Lacks conserved residue(s) required for the propagation of feature annotation.</text>
</comment>
<keyword evidence="6 10" id="KW-0407">Ion channel</keyword>
<keyword evidence="4 10" id="KW-1133">Transmembrane helix</keyword>
<evidence type="ECO:0000313" key="11">
    <source>
        <dbReference type="EMBL" id="SSA43984.1"/>
    </source>
</evidence>
<sequence>MILLVALGGALGAAARYVLDSLLPPGGPDGVPRGTTAVNLSGSLLAGCLVGALAAGSLDPQVYVVALAGFCGGYTTFSTASLEAVRLLQRGRPGRAAGYALGSLLGTVAAAALGAAATSALLG</sequence>
<name>A0A2Y9AHQ5_9MICO</name>
<evidence type="ECO:0000313" key="12">
    <source>
        <dbReference type="Proteomes" id="UP000250222"/>
    </source>
</evidence>
<evidence type="ECO:0000256" key="8">
    <source>
        <dbReference type="ARBA" id="ARBA00035585"/>
    </source>
</evidence>
<protein>
    <recommendedName>
        <fullName evidence="10">Fluoride-specific ion channel FluC</fullName>
    </recommendedName>
</protein>
<keyword evidence="10" id="KW-0813">Transport</keyword>
<gene>
    <name evidence="10" type="primary">fluC</name>
    <name evidence="10" type="synonym">crcB</name>
    <name evidence="11" type="ORF">SAMN05216184_10944</name>
</gene>
<dbReference type="HAMAP" id="MF_00454">
    <property type="entry name" value="FluC"/>
    <property type="match status" value="1"/>
</dbReference>
<dbReference type="AlphaFoldDB" id="A0A2Y9AHQ5"/>
<organism evidence="11 12">
    <name type="scientific">Georgenia satyanarayanai</name>
    <dbReference type="NCBI Taxonomy" id="860221"/>
    <lineage>
        <taxon>Bacteria</taxon>
        <taxon>Bacillati</taxon>
        <taxon>Actinomycetota</taxon>
        <taxon>Actinomycetes</taxon>
        <taxon>Micrococcales</taxon>
        <taxon>Bogoriellaceae</taxon>
        <taxon>Georgenia</taxon>
    </lineage>
</organism>
<dbReference type="GO" id="GO:0005886">
    <property type="term" value="C:plasma membrane"/>
    <property type="evidence" value="ECO:0007669"/>
    <property type="project" value="UniProtKB-SubCell"/>
</dbReference>
<comment type="activity regulation">
    <text evidence="10">Na(+) is not transported, but it plays an essential structural role and its presence is essential for fluoride channel function.</text>
</comment>
<evidence type="ECO:0000256" key="2">
    <source>
        <dbReference type="ARBA" id="ARBA00022475"/>
    </source>
</evidence>
<evidence type="ECO:0000256" key="10">
    <source>
        <dbReference type="HAMAP-Rule" id="MF_00454"/>
    </source>
</evidence>
<dbReference type="RefSeq" id="WP_110852902.1">
    <property type="nucleotide sequence ID" value="NZ_QKLZ01000009.1"/>
</dbReference>
<comment type="catalytic activity">
    <reaction evidence="8">
        <text>fluoride(in) = fluoride(out)</text>
        <dbReference type="Rhea" id="RHEA:76159"/>
        <dbReference type="ChEBI" id="CHEBI:17051"/>
    </reaction>
    <physiologicalReaction direction="left-to-right" evidence="8">
        <dbReference type="Rhea" id="RHEA:76160"/>
    </physiologicalReaction>
</comment>
<proteinExistence type="inferred from homology"/>